<reference evidence="2" key="2">
    <citation type="submission" date="2020-05" db="EMBL/GenBank/DDBJ databases">
        <authorList>
            <person name="Kim H.-S."/>
            <person name="Proctor R.H."/>
            <person name="Brown D.W."/>
        </authorList>
    </citation>
    <scope>NUCLEOTIDE SEQUENCE</scope>
    <source>
        <strain evidence="2">NRRL 45417</strain>
    </source>
</reference>
<sequence length="147" mass="16394">MRIPLLFSNQNNKPRFYLPFKHNDLAVSPTSATSTSHYQQQQQQHSTVQLFSTTLKMSALPPQKFLPLTPAPKSSFLTLAPATSPSYPQKPAVRSHTRPSAPRRASTESSSSSSSSNNSYRILKLGPVHYGEHADEHKTDFHDVILH</sequence>
<feature type="compositionally biased region" description="Low complexity" evidence="1">
    <location>
        <begin position="30"/>
        <end position="47"/>
    </location>
</feature>
<feature type="compositionally biased region" description="Low complexity" evidence="1">
    <location>
        <begin position="109"/>
        <end position="119"/>
    </location>
</feature>
<feature type="region of interest" description="Disordered" evidence="1">
    <location>
        <begin position="28"/>
        <end position="47"/>
    </location>
</feature>
<reference evidence="2" key="1">
    <citation type="journal article" date="2020" name="BMC Genomics">
        <title>Correction to: Identification and distribution of gene clusters required for synthesis of sphingolipid metabolism inhibitors in diverse species of the filamentous fungus Fusarium.</title>
        <authorList>
            <person name="Kim H.S."/>
            <person name="Lohmar J.M."/>
            <person name="Busman M."/>
            <person name="Brown D.W."/>
            <person name="Naumann T.A."/>
            <person name="Divon H.H."/>
            <person name="Lysoe E."/>
            <person name="Uhlig S."/>
            <person name="Proctor R.H."/>
        </authorList>
    </citation>
    <scope>NUCLEOTIDE SEQUENCE</scope>
    <source>
        <strain evidence="2">NRRL 45417</strain>
    </source>
</reference>
<dbReference type="OrthoDB" id="5226533at2759"/>
<accession>A0A8H4TL56</accession>
<name>A0A8H4TL56_9HYPO</name>
<dbReference type="AlphaFoldDB" id="A0A8H4TL56"/>
<evidence type="ECO:0000256" key="1">
    <source>
        <dbReference type="SAM" id="MobiDB-lite"/>
    </source>
</evidence>
<comment type="caution">
    <text evidence="2">The sequence shown here is derived from an EMBL/GenBank/DDBJ whole genome shotgun (WGS) entry which is preliminary data.</text>
</comment>
<keyword evidence="3" id="KW-1185">Reference proteome</keyword>
<feature type="region of interest" description="Disordered" evidence="1">
    <location>
        <begin position="77"/>
        <end position="120"/>
    </location>
</feature>
<proteinExistence type="predicted"/>
<feature type="compositionally biased region" description="Polar residues" evidence="1">
    <location>
        <begin position="77"/>
        <end position="87"/>
    </location>
</feature>
<evidence type="ECO:0000313" key="2">
    <source>
        <dbReference type="EMBL" id="KAF4959742.1"/>
    </source>
</evidence>
<dbReference type="Proteomes" id="UP000604273">
    <property type="component" value="Unassembled WGS sequence"/>
</dbReference>
<evidence type="ECO:0000313" key="3">
    <source>
        <dbReference type="Proteomes" id="UP000604273"/>
    </source>
</evidence>
<dbReference type="EMBL" id="JABFAI010000030">
    <property type="protein sequence ID" value="KAF4959742.1"/>
    <property type="molecule type" value="Genomic_DNA"/>
</dbReference>
<protein>
    <submittedName>
        <fullName evidence="2">Uncharacterized protein</fullName>
    </submittedName>
</protein>
<gene>
    <name evidence="2" type="ORF">FGADI_1516</name>
</gene>
<organism evidence="2 3">
    <name type="scientific">Fusarium gaditjirri</name>
    <dbReference type="NCBI Taxonomy" id="282569"/>
    <lineage>
        <taxon>Eukaryota</taxon>
        <taxon>Fungi</taxon>
        <taxon>Dikarya</taxon>
        <taxon>Ascomycota</taxon>
        <taxon>Pezizomycotina</taxon>
        <taxon>Sordariomycetes</taxon>
        <taxon>Hypocreomycetidae</taxon>
        <taxon>Hypocreales</taxon>
        <taxon>Nectriaceae</taxon>
        <taxon>Fusarium</taxon>
        <taxon>Fusarium nisikadoi species complex</taxon>
    </lineage>
</organism>